<accession>A0AA86SVW7</accession>
<dbReference type="Gramene" id="rna-AYBTSS11_LOCUS10230">
    <property type="protein sequence ID" value="CAJ1941376.1"/>
    <property type="gene ID" value="gene-AYBTSS11_LOCUS10230"/>
</dbReference>
<sequence length="228" mass="24738">MITLTTTTLQRNATKLFKQLQIQIQTTIALGNPTEEDVNGSMEKVLALDKAYPLPLLGAMLDKIPEKRDNGWSEELEMELREVVEMVRRKDAEDFERLGSMALKMNKSLGIAGPLLSGIAAVASALVGSGSLAGVTAVMAGSLAAAINALEHGGQVGMVFEMYRNCGGLFQLLEETIEAEVEEEDLERRQNGGLFEMKIALMLGRSVSQLRELTTRSASCRMEGNCNG</sequence>
<evidence type="ECO:0008006" key="3">
    <source>
        <dbReference type="Google" id="ProtNLM"/>
    </source>
</evidence>
<dbReference type="PANTHER" id="PTHR33358">
    <property type="entry name" value="F-BOX PROTEIN WITH A DOMAIN PROTEIN"/>
    <property type="match status" value="1"/>
</dbReference>
<organism evidence="1 2">
    <name type="scientific">Sphenostylis stenocarpa</name>
    <dbReference type="NCBI Taxonomy" id="92480"/>
    <lineage>
        <taxon>Eukaryota</taxon>
        <taxon>Viridiplantae</taxon>
        <taxon>Streptophyta</taxon>
        <taxon>Embryophyta</taxon>
        <taxon>Tracheophyta</taxon>
        <taxon>Spermatophyta</taxon>
        <taxon>Magnoliopsida</taxon>
        <taxon>eudicotyledons</taxon>
        <taxon>Gunneridae</taxon>
        <taxon>Pentapetalae</taxon>
        <taxon>rosids</taxon>
        <taxon>fabids</taxon>
        <taxon>Fabales</taxon>
        <taxon>Fabaceae</taxon>
        <taxon>Papilionoideae</taxon>
        <taxon>50 kb inversion clade</taxon>
        <taxon>NPAAA clade</taxon>
        <taxon>indigoferoid/millettioid clade</taxon>
        <taxon>Phaseoleae</taxon>
        <taxon>Sphenostylis</taxon>
    </lineage>
</organism>
<dbReference type="InterPro" id="IPR027949">
    <property type="entry name" value="Chloroplast_duf"/>
</dbReference>
<gene>
    <name evidence="1" type="ORF">AYBTSS11_LOCUS10230</name>
</gene>
<dbReference type="Pfam" id="PF14476">
    <property type="entry name" value="Chloroplast_duf"/>
    <property type="match status" value="1"/>
</dbReference>
<dbReference type="EMBL" id="OY731400">
    <property type="protein sequence ID" value="CAJ1941376.1"/>
    <property type="molecule type" value="Genomic_DNA"/>
</dbReference>
<name>A0AA86SVW7_9FABA</name>
<proteinExistence type="predicted"/>
<evidence type="ECO:0000313" key="2">
    <source>
        <dbReference type="Proteomes" id="UP001189624"/>
    </source>
</evidence>
<dbReference type="PANTHER" id="PTHR33358:SF17">
    <property type="entry name" value="PLANT-LIKE PROTEIN, PUTATIVE-RELATED"/>
    <property type="match status" value="1"/>
</dbReference>
<keyword evidence="2" id="KW-1185">Reference proteome</keyword>
<evidence type="ECO:0000313" key="1">
    <source>
        <dbReference type="EMBL" id="CAJ1941376.1"/>
    </source>
</evidence>
<dbReference type="Proteomes" id="UP001189624">
    <property type="component" value="Chromosome 3"/>
</dbReference>
<reference evidence="1" key="1">
    <citation type="submission" date="2023-10" db="EMBL/GenBank/DDBJ databases">
        <authorList>
            <person name="Domelevo Entfellner J.-B."/>
        </authorList>
    </citation>
    <scope>NUCLEOTIDE SEQUENCE</scope>
</reference>
<dbReference type="AlphaFoldDB" id="A0AA86SVW7"/>
<protein>
    <recommendedName>
        <fullName evidence="3">F-box protein</fullName>
    </recommendedName>
</protein>